<dbReference type="PANTHER" id="PTHR33741">
    <property type="entry name" value="TRANSMEMBRANE PROTEIN DDB_G0269096-RELATED"/>
    <property type="match status" value="1"/>
</dbReference>
<dbReference type="Pfam" id="PF04982">
    <property type="entry name" value="TM_HPP"/>
    <property type="match status" value="1"/>
</dbReference>
<accession>A0A7S0EK45</accession>
<proteinExistence type="predicted"/>
<feature type="compositionally biased region" description="Basic and acidic residues" evidence="1">
    <location>
        <begin position="86"/>
        <end position="116"/>
    </location>
</feature>
<dbReference type="InterPro" id="IPR007065">
    <property type="entry name" value="HPP"/>
</dbReference>
<dbReference type="AlphaFoldDB" id="A0A7S0EK45"/>
<sequence>MSLSPMASMLADTCRSIGFDYAEVWARKAKQVEQVGGGSSPRSRTPISESPQRSPRLMPLSRAVPDRAKLSSNMNDDDEFAIDLETDAKMETDSKDTSQADGDIKLARNLSDDSKRNRFGSYGQDADGKRSRFGSYGIDSDGKRSRFGSFGFKNDDGDVGSLWSAFSGKKGKGDQHEKGGHDKYHTKLRYTGDHFLEDSAIHGNEQDDAKNEALERFLKLAEKVHYTKGEGFPGLAWSRSAVDWHELEFLPDDDELAGDPRVQLAKKLFDVSIGVPVMSADGAHVIAIVMLYRTPRKLETFQRAHSTLSRTGSWSLTEDRKINAKIRELSKTSSIVSVLHEMSQISVVYLQLQEMYPHWQMTLQASRSELMHAEHAEEAQESDGISLTAARLKAKNASFSDISARSGGDDTLPPFSARLKLATVNYFKKFRGQKMQPTSGHDWEFCCWAFIGSFVSLLTISGIDYGFTVHDVTYKEDYLFALIASFGAVSCMMFAVPTSPLIQPRNLLGGHIICSMTAIILDYFTNTAFLPIIPRWIASALAPAIAVAIMSRTGLMIPSAVSCATIYMSGTARVRNLGWLFLAFPVVFDCLIMLIAGLFINNASKARQYPLFW</sequence>
<feature type="region of interest" description="Disordered" evidence="1">
    <location>
        <begin position="30"/>
        <end position="137"/>
    </location>
</feature>
<feature type="compositionally biased region" description="Acidic residues" evidence="1">
    <location>
        <begin position="75"/>
        <end position="85"/>
    </location>
</feature>
<protein>
    <recommendedName>
        <fullName evidence="3">HPP transmembrane region domain-containing protein</fullName>
    </recommendedName>
</protein>
<organism evidence="4">
    <name type="scientific">Hanusia phi</name>
    <dbReference type="NCBI Taxonomy" id="3032"/>
    <lineage>
        <taxon>Eukaryota</taxon>
        <taxon>Cryptophyceae</taxon>
        <taxon>Pyrenomonadales</taxon>
        <taxon>Geminigeraceae</taxon>
        <taxon>Hanusia</taxon>
    </lineage>
</organism>
<keyword evidence="2" id="KW-0812">Transmembrane</keyword>
<feature type="transmembrane region" description="Helical" evidence="2">
    <location>
        <begin position="536"/>
        <end position="557"/>
    </location>
</feature>
<name>A0A7S0EK45_9CRYP</name>
<dbReference type="PANTHER" id="PTHR33741:SF5">
    <property type="entry name" value="TRANSMEMBRANE PROTEIN DDB_G0269096-RELATED"/>
    <property type="match status" value="1"/>
</dbReference>
<feature type="transmembrane region" description="Helical" evidence="2">
    <location>
        <begin position="508"/>
        <end position="524"/>
    </location>
</feature>
<feature type="transmembrane region" description="Helical" evidence="2">
    <location>
        <begin position="448"/>
        <end position="467"/>
    </location>
</feature>
<keyword evidence="2" id="KW-1133">Transmembrane helix</keyword>
<evidence type="ECO:0000259" key="3">
    <source>
        <dbReference type="Pfam" id="PF04982"/>
    </source>
</evidence>
<keyword evidence="2" id="KW-0472">Membrane</keyword>
<evidence type="ECO:0000256" key="1">
    <source>
        <dbReference type="SAM" id="MobiDB-lite"/>
    </source>
</evidence>
<feature type="transmembrane region" description="Helical" evidence="2">
    <location>
        <begin position="577"/>
        <end position="600"/>
    </location>
</feature>
<dbReference type="InterPro" id="IPR058581">
    <property type="entry name" value="TM_HPP"/>
</dbReference>
<evidence type="ECO:0000313" key="4">
    <source>
        <dbReference type="EMBL" id="CAD8486146.1"/>
    </source>
</evidence>
<evidence type="ECO:0000256" key="2">
    <source>
        <dbReference type="SAM" id="Phobius"/>
    </source>
</evidence>
<feature type="compositionally biased region" description="Polar residues" evidence="1">
    <location>
        <begin position="40"/>
        <end position="53"/>
    </location>
</feature>
<gene>
    <name evidence="4" type="ORF">HPHI1048_LOCUS11570</name>
</gene>
<feature type="domain" description="HPP transmembrane region" evidence="3">
    <location>
        <begin position="442"/>
        <end position="610"/>
    </location>
</feature>
<feature type="transmembrane region" description="Helical" evidence="2">
    <location>
        <begin position="479"/>
        <end position="496"/>
    </location>
</feature>
<reference evidence="4" key="1">
    <citation type="submission" date="2021-01" db="EMBL/GenBank/DDBJ databases">
        <authorList>
            <person name="Corre E."/>
            <person name="Pelletier E."/>
            <person name="Niang G."/>
            <person name="Scheremetjew M."/>
            <person name="Finn R."/>
            <person name="Kale V."/>
            <person name="Holt S."/>
            <person name="Cochrane G."/>
            <person name="Meng A."/>
            <person name="Brown T."/>
            <person name="Cohen L."/>
        </authorList>
    </citation>
    <scope>NUCLEOTIDE SEQUENCE</scope>
    <source>
        <strain evidence="4">CCMP325</strain>
    </source>
</reference>
<dbReference type="EMBL" id="HBEO01017019">
    <property type="protein sequence ID" value="CAD8486146.1"/>
    <property type="molecule type" value="Transcribed_RNA"/>
</dbReference>